<keyword evidence="1" id="KW-1133">Transmembrane helix</keyword>
<dbReference type="RefSeq" id="WP_256555559.1">
    <property type="nucleotide sequence ID" value="NZ_JANHOF010000014.1"/>
</dbReference>
<protein>
    <submittedName>
        <fullName evidence="2">Uncharacterized protein</fullName>
    </submittedName>
</protein>
<reference evidence="2 3" key="1">
    <citation type="submission" date="2024-09" db="EMBL/GenBank/DDBJ databases">
        <authorList>
            <person name="Sun Q."/>
            <person name="Mori K."/>
        </authorList>
    </citation>
    <scope>NUCLEOTIDE SEQUENCE [LARGE SCALE GENOMIC DNA]</scope>
    <source>
        <strain evidence="2 3">CCM 4839</strain>
    </source>
</reference>
<keyword evidence="1" id="KW-0472">Membrane</keyword>
<dbReference type="Proteomes" id="UP001589818">
    <property type="component" value="Unassembled WGS sequence"/>
</dbReference>
<evidence type="ECO:0000313" key="2">
    <source>
        <dbReference type="EMBL" id="MFC0393344.1"/>
    </source>
</evidence>
<proteinExistence type="predicted"/>
<accession>A0ABV6JD03</accession>
<keyword evidence="3" id="KW-1185">Reference proteome</keyword>
<organism evidence="2 3">
    <name type="scientific">Paenibacillus mendelii</name>
    <dbReference type="NCBI Taxonomy" id="206163"/>
    <lineage>
        <taxon>Bacteria</taxon>
        <taxon>Bacillati</taxon>
        <taxon>Bacillota</taxon>
        <taxon>Bacilli</taxon>
        <taxon>Bacillales</taxon>
        <taxon>Paenibacillaceae</taxon>
        <taxon>Paenibacillus</taxon>
    </lineage>
</organism>
<gene>
    <name evidence="2" type="ORF">ACFFJ8_18440</name>
</gene>
<feature type="transmembrane region" description="Helical" evidence="1">
    <location>
        <begin position="15"/>
        <end position="34"/>
    </location>
</feature>
<dbReference type="EMBL" id="JBHLVF010000033">
    <property type="protein sequence ID" value="MFC0393344.1"/>
    <property type="molecule type" value="Genomic_DNA"/>
</dbReference>
<evidence type="ECO:0000313" key="3">
    <source>
        <dbReference type="Proteomes" id="UP001589818"/>
    </source>
</evidence>
<sequence>MTSIHECGKEGDGKMYKLVLAVLMMMVWMLLHALQTDEEMAMAALFQGKHALNRAAHAAAQQLEKEAIADGRLRIDEAAAASAASLYLQANLQLDETGQPLPGTYWRDRAEVAVFEVVNDDRSFPFTYRNDRYDYEVTLQRPGVILILKLTYPRIFTVLEPIEWQIKGAAEIVAS</sequence>
<evidence type="ECO:0000256" key="1">
    <source>
        <dbReference type="SAM" id="Phobius"/>
    </source>
</evidence>
<comment type="caution">
    <text evidence="2">The sequence shown here is derived from an EMBL/GenBank/DDBJ whole genome shotgun (WGS) entry which is preliminary data.</text>
</comment>
<keyword evidence="1" id="KW-0812">Transmembrane</keyword>
<name>A0ABV6JD03_9BACL</name>